<dbReference type="GO" id="GO:0019148">
    <property type="term" value="F:D-cysteine desulfhydrase activity"/>
    <property type="evidence" value="ECO:0007669"/>
    <property type="project" value="TreeGrafter"/>
</dbReference>
<evidence type="ECO:0000256" key="1">
    <source>
        <dbReference type="ARBA" id="ARBA00001933"/>
    </source>
</evidence>
<dbReference type="InterPro" id="IPR027278">
    <property type="entry name" value="ACCD_DCysDesulf"/>
</dbReference>
<evidence type="ECO:0000313" key="3">
    <source>
        <dbReference type="EMBL" id="KAK9060230.1"/>
    </source>
</evidence>
<organism evidence="3 4">
    <name type="scientific">Deinandra increscens subsp. villosa</name>
    <dbReference type="NCBI Taxonomy" id="3103831"/>
    <lineage>
        <taxon>Eukaryota</taxon>
        <taxon>Viridiplantae</taxon>
        <taxon>Streptophyta</taxon>
        <taxon>Embryophyta</taxon>
        <taxon>Tracheophyta</taxon>
        <taxon>Spermatophyta</taxon>
        <taxon>Magnoliopsida</taxon>
        <taxon>eudicotyledons</taxon>
        <taxon>Gunneridae</taxon>
        <taxon>Pentapetalae</taxon>
        <taxon>asterids</taxon>
        <taxon>campanulids</taxon>
        <taxon>Asterales</taxon>
        <taxon>Asteraceae</taxon>
        <taxon>Asteroideae</taxon>
        <taxon>Heliantheae alliance</taxon>
        <taxon>Madieae</taxon>
        <taxon>Madiinae</taxon>
        <taxon>Deinandra</taxon>
    </lineage>
</organism>
<dbReference type="PANTHER" id="PTHR43780">
    <property type="entry name" value="1-AMINOCYCLOPROPANE-1-CARBOXYLATE DEAMINASE-RELATED"/>
    <property type="match status" value="1"/>
</dbReference>
<evidence type="ECO:0000313" key="4">
    <source>
        <dbReference type="Proteomes" id="UP001408789"/>
    </source>
</evidence>
<accession>A0AAP0CTP1</accession>
<dbReference type="AlphaFoldDB" id="A0AAP0CTP1"/>
<reference evidence="3 4" key="1">
    <citation type="submission" date="2024-04" db="EMBL/GenBank/DDBJ databases">
        <title>The reference genome of an endangered Asteraceae, Deinandra increscens subsp. villosa, native to the Central Coast of California.</title>
        <authorList>
            <person name="Guilliams M."/>
            <person name="Hasenstab-Lehman K."/>
            <person name="Meyer R."/>
            <person name="Mcevoy S."/>
        </authorList>
    </citation>
    <scope>NUCLEOTIDE SEQUENCE [LARGE SCALE GENOMIC DNA]</scope>
    <source>
        <tissue evidence="3">Leaf</tissue>
    </source>
</reference>
<proteinExistence type="predicted"/>
<dbReference type="Proteomes" id="UP001408789">
    <property type="component" value="Unassembled WGS sequence"/>
</dbReference>
<dbReference type="EMBL" id="JBCNJP010000020">
    <property type="protein sequence ID" value="KAK9060230.1"/>
    <property type="molecule type" value="Genomic_DNA"/>
</dbReference>
<dbReference type="PANTHER" id="PTHR43780:SF7">
    <property type="entry name" value="D-CYSTEINE DESULFHYDRASE 2, MITOCHONDRIAL"/>
    <property type="match status" value="1"/>
</dbReference>
<comment type="caution">
    <text evidence="3">The sequence shown here is derived from an EMBL/GenBank/DDBJ whole genome shotgun (WGS) entry which is preliminary data.</text>
</comment>
<keyword evidence="2" id="KW-0663">Pyridoxal phosphate</keyword>
<protein>
    <submittedName>
        <fullName evidence="3">Uncharacterized protein</fullName>
    </submittedName>
</protein>
<evidence type="ECO:0000256" key="2">
    <source>
        <dbReference type="ARBA" id="ARBA00022898"/>
    </source>
</evidence>
<sequence>MNFTQPALQLLLSFGSRIRTLFITLSINLTAVSCAERGLKAHLLLRGEQPQILTGYNLISMLYGSVTYVPRSIYANREELLSSHANSIGGSVVSPLDHLLKASANHNSMKSKFIDTEKEWSSNSKKTIIINEGAGDAIALPGPTWYGARWRYQTE</sequence>
<gene>
    <name evidence="3" type="ORF">SSX86_020934</name>
</gene>
<keyword evidence="4" id="KW-1185">Reference proteome</keyword>
<name>A0AAP0CTP1_9ASTR</name>
<comment type="cofactor">
    <cofactor evidence="1">
        <name>pyridoxal 5'-phosphate</name>
        <dbReference type="ChEBI" id="CHEBI:597326"/>
    </cofactor>
</comment>